<dbReference type="SUPFAM" id="SSF109604">
    <property type="entry name" value="HD-domain/PDEase-like"/>
    <property type="match status" value="1"/>
</dbReference>
<dbReference type="PROSITE" id="PS50943">
    <property type="entry name" value="HTH_CROC1"/>
    <property type="match status" value="1"/>
</dbReference>
<dbReference type="Proteomes" id="UP000183047">
    <property type="component" value="Unassembled WGS sequence"/>
</dbReference>
<dbReference type="EMBL" id="FMUR01000007">
    <property type="protein sequence ID" value="SCY07526.1"/>
    <property type="molecule type" value="Genomic_DNA"/>
</dbReference>
<dbReference type="GO" id="GO:0016301">
    <property type="term" value="F:kinase activity"/>
    <property type="evidence" value="ECO:0007669"/>
    <property type="project" value="UniProtKB-KW"/>
</dbReference>
<keyword evidence="4" id="KW-1185">Reference proteome</keyword>
<organism evidence="3 4">
    <name type="scientific">Butyrivibrio hungatei</name>
    <dbReference type="NCBI Taxonomy" id="185008"/>
    <lineage>
        <taxon>Bacteria</taxon>
        <taxon>Bacillati</taxon>
        <taxon>Bacillota</taxon>
        <taxon>Clostridia</taxon>
        <taxon>Lachnospirales</taxon>
        <taxon>Lachnospiraceae</taxon>
        <taxon>Butyrivibrio</taxon>
    </lineage>
</organism>
<dbReference type="Pfam" id="PF01381">
    <property type="entry name" value="HTH_3"/>
    <property type="match status" value="1"/>
</dbReference>
<accession>A0A1G5CYN9</accession>
<keyword evidence="3" id="KW-0418">Kinase</keyword>
<dbReference type="Gene3D" id="1.10.260.40">
    <property type="entry name" value="lambda repressor-like DNA-binding domains"/>
    <property type="match status" value="1"/>
</dbReference>
<feature type="domain" description="HTH cro/C1-type" evidence="2">
    <location>
        <begin position="21"/>
        <end position="75"/>
    </location>
</feature>
<dbReference type="InterPro" id="IPR003607">
    <property type="entry name" value="HD/PDEase_dom"/>
</dbReference>
<evidence type="ECO:0000256" key="1">
    <source>
        <dbReference type="ARBA" id="ARBA00023125"/>
    </source>
</evidence>
<dbReference type="PANTHER" id="PTHR46558:SF11">
    <property type="entry name" value="HTH-TYPE TRANSCRIPTIONAL REGULATOR XRE"/>
    <property type="match status" value="1"/>
</dbReference>
<dbReference type="Gene3D" id="1.10.3210.10">
    <property type="entry name" value="Hypothetical protein af1432"/>
    <property type="match status" value="1"/>
</dbReference>
<dbReference type="SMART" id="SM00471">
    <property type="entry name" value="HDc"/>
    <property type="match status" value="1"/>
</dbReference>
<reference evidence="4" key="1">
    <citation type="submission" date="2016-10" db="EMBL/GenBank/DDBJ databases">
        <authorList>
            <person name="Varghese N."/>
            <person name="Submissions S."/>
        </authorList>
    </citation>
    <scope>NUCLEOTIDE SEQUENCE [LARGE SCALE GENOMIC DNA]</scope>
    <source>
        <strain evidence="4">XBD2006</strain>
    </source>
</reference>
<dbReference type="GO" id="GO:0003677">
    <property type="term" value="F:DNA binding"/>
    <property type="evidence" value="ECO:0007669"/>
    <property type="project" value="UniProtKB-KW"/>
</dbReference>
<dbReference type="SMART" id="SM00530">
    <property type="entry name" value="HTH_XRE"/>
    <property type="match status" value="1"/>
</dbReference>
<protein>
    <submittedName>
        <fullName evidence="3">GTP pyrophosphokinase</fullName>
    </submittedName>
</protein>
<gene>
    <name evidence="3" type="ORF">SAMN02910451_01296</name>
</gene>
<dbReference type="OrthoDB" id="9781544at2"/>
<name>A0A1G5CYN9_9FIRM</name>
<dbReference type="Pfam" id="PF13328">
    <property type="entry name" value="HD_4"/>
    <property type="match status" value="1"/>
</dbReference>
<dbReference type="InterPro" id="IPR001387">
    <property type="entry name" value="Cro/C1-type_HTH"/>
</dbReference>
<dbReference type="AlphaFoldDB" id="A0A1G5CYN9"/>
<evidence type="ECO:0000259" key="2">
    <source>
        <dbReference type="PROSITE" id="PS50943"/>
    </source>
</evidence>
<evidence type="ECO:0000313" key="4">
    <source>
        <dbReference type="Proteomes" id="UP000183047"/>
    </source>
</evidence>
<keyword evidence="3" id="KW-0808">Transferase</keyword>
<proteinExistence type="predicted"/>
<dbReference type="InterPro" id="IPR010982">
    <property type="entry name" value="Lambda_DNA-bd_dom_sf"/>
</dbReference>
<sequence length="285" mass="32766">MTHNVYIGFSKRVKMSIGTNIKELREERDLTQNQVADALGITFQAVSAWERDEYKPDTDKLVKLAEYFGVSVSAIAEEKHGTFKTKDAIYDWEHMKTYVKTTAKNFKLSDSLKAVDFAVKAHTGQSRKHSNVPYIYHPLNLACHALSMDIIDDAVIAACLLHDVVEDCEIGLDELPVGDEAKELVRLLTKEDTKGKNRDEVMIAYYNQIATNPKAALIKCMDRCNNLTTMSWGLSREKIFRMINETERYYPDLIKVIKYTTEYNNAAWLLKYQIESMLDIYKRLL</sequence>
<dbReference type="PANTHER" id="PTHR46558">
    <property type="entry name" value="TRACRIPTIONAL REGULATORY PROTEIN-RELATED-RELATED"/>
    <property type="match status" value="1"/>
</dbReference>
<keyword evidence="1" id="KW-0238">DNA-binding</keyword>
<dbReference type="SUPFAM" id="SSF47413">
    <property type="entry name" value="lambda repressor-like DNA-binding domains"/>
    <property type="match status" value="1"/>
</dbReference>
<dbReference type="CDD" id="cd00093">
    <property type="entry name" value="HTH_XRE"/>
    <property type="match status" value="1"/>
</dbReference>
<evidence type="ECO:0000313" key="3">
    <source>
        <dbReference type="EMBL" id="SCY07526.1"/>
    </source>
</evidence>